<keyword evidence="5 11" id="KW-0472">Membrane</keyword>
<evidence type="ECO:0000256" key="9">
    <source>
        <dbReference type="ARBA" id="ARBA00042971"/>
    </source>
</evidence>
<comment type="catalytic activity">
    <reaction evidence="6">
        <text>Zn(2+)(in) = Zn(2+)(out)</text>
        <dbReference type="Rhea" id="RHEA:29351"/>
        <dbReference type="ChEBI" id="CHEBI:29105"/>
    </reaction>
</comment>
<feature type="transmembrane region" description="Helical" evidence="11">
    <location>
        <begin position="452"/>
        <end position="469"/>
    </location>
</feature>
<dbReference type="GO" id="GO:0071578">
    <property type="term" value="P:zinc ion import across plasma membrane"/>
    <property type="evidence" value="ECO:0007669"/>
    <property type="project" value="TreeGrafter"/>
</dbReference>
<evidence type="ECO:0000256" key="10">
    <source>
        <dbReference type="SAM" id="MobiDB-lite"/>
    </source>
</evidence>
<organism evidence="15 16">
    <name type="scientific">Patella caerulea</name>
    <name type="common">Rayed Mediterranean limpet</name>
    <dbReference type="NCBI Taxonomy" id="87958"/>
    <lineage>
        <taxon>Eukaryota</taxon>
        <taxon>Metazoa</taxon>
        <taxon>Spiralia</taxon>
        <taxon>Lophotrochozoa</taxon>
        <taxon>Mollusca</taxon>
        <taxon>Gastropoda</taxon>
        <taxon>Patellogastropoda</taxon>
        <taxon>Patelloidea</taxon>
        <taxon>Patellidae</taxon>
        <taxon>Patella</taxon>
    </lineage>
</organism>
<comment type="similarity">
    <text evidence="2">Belongs to the ZIP transporter (TC 2.A.5) family.</text>
</comment>
<keyword evidence="4 11" id="KW-1133">Transmembrane helix</keyword>
<dbReference type="InterPro" id="IPR049406">
    <property type="entry name" value="ZIP4_12_EF-hand"/>
</dbReference>
<feature type="chain" id="PRO_5042998799" description="Zinc transporter ZIP12" evidence="12">
    <location>
        <begin position="22"/>
        <end position="675"/>
    </location>
</feature>
<proteinExistence type="inferred from homology"/>
<keyword evidence="3 11" id="KW-0812">Transmembrane</keyword>
<name>A0AAN8JVD8_PATCE</name>
<evidence type="ECO:0000259" key="13">
    <source>
        <dbReference type="Pfam" id="PF18292"/>
    </source>
</evidence>
<evidence type="ECO:0000256" key="12">
    <source>
        <dbReference type="SAM" id="SignalP"/>
    </source>
</evidence>
<dbReference type="EMBL" id="JAZGQO010000007">
    <property type="protein sequence ID" value="KAK6183457.1"/>
    <property type="molecule type" value="Genomic_DNA"/>
</dbReference>
<evidence type="ECO:0000256" key="3">
    <source>
        <dbReference type="ARBA" id="ARBA00022692"/>
    </source>
</evidence>
<evidence type="ECO:0000256" key="11">
    <source>
        <dbReference type="SAM" id="Phobius"/>
    </source>
</evidence>
<evidence type="ECO:0000313" key="16">
    <source>
        <dbReference type="Proteomes" id="UP001347796"/>
    </source>
</evidence>
<evidence type="ECO:0000313" key="15">
    <source>
        <dbReference type="EMBL" id="KAK6183457.1"/>
    </source>
</evidence>
<feature type="transmembrane region" description="Helical" evidence="11">
    <location>
        <begin position="648"/>
        <end position="668"/>
    </location>
</feature>
<feature type="transmembrane region" description="Helical" evidence="11">
    <location>
        <begin position="588"/>
        <end position="606"/>
    </location>
</feature>
<feature type="transmembrane region" description="Helical" evidence="11">
    <location>
        <begin position="372"/>
        <end position="393"/>
    </location>
</feature>
<comment type="subcellular location">
    <subcellularLocation>
        <location evidence="1">Membrane</location>
        <topology evidence="1">Multi-pass membrane protein</topology>
    </subcellularLocation>
</comment>
<evidence type="ECO:0000256" key="7">
    <source>
        <dbReference type="ARBA" id="ARBA00040591"/>
    </source>
</evidence>
<dbReference type="Pfam" id="PF21116">
    <property type="entry name" value="EF-hand_Zip"/>
    <property type="match status" value="1"/>
</dbReference>
<accession>A0AAN8JVD8</accession>
<dbReference type="Pfam" id="PF02535">
    <property type="entry name" value="Zip"/>
    <property type="match status" value="1"/>
</dbReference>
<evidence type="ECO:0000256" key="1">
    <source>
        <dbReference type="ARBA" id="ARBA00004141"/>
    </source>
</evidence>
<dbReference type="GO" id="GO:0140410">
    <property type="term" value="F:monoatomic cation:bicarbonate symporter activity"/>
    <property type="evidence" value="ECO:0007669"/>
    <property type="project" value="TreeGrafter"/>
</dbReference>
<dbReference type="InterPro" id="IPR050799">
    <property type="entry name" value="ZIP_Transporter"/>
</dbReference>
<dbReference type="PANTHER" id="PTHR12191:SF4">
    <property type="entry name" value="ZINC TRANSPORTER ZIP12"/>
    <property type="match status" value="1"/>
</dbReference>
<evidence type="ECO:0000259" key="14">
    <source>
        <dbReference type="Pfam" id="PF21116"/>
    </source>
</evidence>
<keyword evidence="12" id="KW-0732">Signal</keyword>
<feature type="region of interest" description="Disordered" evidence="10">
    <location>
        <begin position="275"/>
        <end position="312"/>
    </location>
</feature>
<dbReference type="InterPro" id="IPR041137">
    <property type="entry name" value="ZIP4_N"/>
</dbReference>
<feature type="domain" description="Zinc transporter ZIP4/12 EF-hand" evidence="14">
    <location>
        <begin position="240"/>
        <end position="353"/>
    </location>
</feature>
<evidence type="ECO:0000256" key="4">
    <source>
        <dbReference type="ARBA" id="ARBA00022989"/>
    </source>
</evidence>
<dbReference type="GO" id="GO:0030003">
    <property type="term" value="P:intracellular monoatomic cation homeostasis"/>
    <property type="evidence" value="ECO:0007669"/>
    <property type="project" value="TreeGrafter"/>
</dbReference>
<dbReference type="AlphaFoldDB" id="A0AAN8JVD8"/>
<feature type="domain" description="Zinc transporter ZIP4 N-terminal" evidence="13">
    <location>
        <begin position="55"/>
        <end position="224"/>
    </location>
</feature>
<feature type="compositionally biased region" description="Basic and acidic residues" evidence="10">
    <location>
        <begin position="277"/>
        <end position="311"/>
    </location>
</feature>
<protein>
    <recommendedName>
        <fullName evidence="7">Zinc transporter ZIP12</fullName>
    </recommendedName>
    <alternativeName>
        <fullName evidence="8">Solute carrier family 39 member 12</fullName>
    </alternativeName>
    <alternativeName>
        <fullName evidence="9">Zrt- and Irt-like protein 12</fullName>
    </alternativeName>
</protein>
<dbReference type="InterPro" id="IPR003689">
    <property type="entry name" value="ZIP"/>
</dbReference>
<evidence type="ECO:0000256" key="6">
    <source>
        <dbReference type="ARBA" id="ARBA00034634"/>
    </source>
</evidence>
<feature type="region of interest" description="Disordered" evidence="10">
    <location>
        <begin position="492"/>
        <end position="516"/>
    </location>
</feature>
<evidence type="ECO:0000256" key="5">
    <source>
        <dbReference type="ARBA" id="ARBA00023136"/>
    </source>
</evidence>
<dbReference type="GO" id="GO:0005886">
    <property type="term" value="C:plasma membrane"/>
    <property type="evidence" value="ECO:0007669"/>
    <property type="project" value="TreeGrafter"/>
</dbReference>
<feature type="compositionally biased region" description="Polar residues" evidence="10">
    <location>
        <begin position="495"/>
        <end position="511"/>
    </location>
</feature>
<dbReference type="PANTHER" id="PTHR12191">
    <property type="entry name" value="SOLUTE CARRIER FAMILY 39"/>
    <property type="match status" value="1"/>
</dbReference>
<dbReference type="GO" id="GO:0005385">
    <property type="term" value="F:zinc ion transmembrane transporter activity"/>
    <property type="evidence" value="ECO:0007669"/>
    <property type="project" value="TreeGrafter"/>
</dbReference>
<keyword evidence="16" id="KW-1185">Reference proteome</keyword>
<reference evidence="15 16" key="1">
    <citation type="submission" date="2024-01" db="EMBL/GenBank/DDBJ databases">
        <title>The genome of the rayed Mediterranean limpet Patella caerulea (Linnaeus, 1758).</title>
        <authorList>
            <person name="Anh-Thu Weber A."/>
            <person name="Halstead-Nussloch G."/>
        </authorList>
    </citation>
    <scope>NUCLEOTIDE SEQUENCE [LARGE SCALE GENOMIC DNA]</scope>
    <source>
        <strain evidence="15">AATW-2023a</strain>
        <tissue evidence="15">Whole specimen</tissue>
    </source>
</reference>
<dbReference type="Pfam" id="PF18292">
    <property type="entry name" value="ZIP4_domain"/>
    <property type="match status" value="1"/>
</dbReference>
<evidence type="ECO:0000256" key="2">
    <source>
        <dbReference type="ARBA" id="ARBA00006939"/>
    </source>
</evidence>
<feature type="transmembrane region" description="Helical" evidence="11">
    <location>
        <begin position="405"/>
        <end position="425"/>
    </location>
</feature>
<feature type="transmembrane region" description="Helical" evidence="11">
    <location>
        <begin position="618"/>
        <end position="636"/>
    </location>
</feature>
<comment type="caution">
    <text evidence="15">The sequence shown here is derived from an EMBL/GenBank/DDBJ whole genome shotgun (WGS) entry which is preliminary data.</text>
</comment>
<sequence length="675" mass="74815">MSKMKSARLLIMSALLVFVYAADEHDHGMLDVFDEILKKLNVTEAYLPKEKIDVFVNTVFRNFRCTAVGGTDCGQLMCFNTTDIITIVNGNVSVGIQEAEFEDLAVVLLYYIQNSAAFCRQQVDVTQYALNIYKTNFTQSLIAPALGNATNEEHLEEFIEVLNITYVPIEEEEEHAHEEGEVLVYEEECLAADYIINNLGNGAETVKEDHFQEVAALLIYHFFSSSTIKHKCRLLPTKTFFIDELFESFHSVNNTLSKEEFKELLTKLGISSSTTTEDAHIHEERKKRSIRSENVIKRSKRAADNHDDHGHATTKSCYSADQLLAVYDTTAPISKTAFTQLCPALIYQQTSDACKATDTHDDAKTPTEAERYGYSTLAVFIITLCALFGAILYPFSKNRCYEGFMAVFMGLAVGTLTSDALLHLIPEAFGIHKHSEDDGHDHGSGEIVVEPFVWYAFASIGSIYLFYIFETIFGMAGHSHTWPNDNHELEVGKEGTSNGKVEKAGTSNGGNWVNEPPKKNRSLNHLALMIIIGDGIHNFADGLAIAAAFTQSVAEGVGVSIAVFCHELPHELGDFAVLLQTKMRFRNAVFWNIASALTSFVGLYIGLNVASDPVARQWIFAATAGMFVYIALTDILPKLVHPPSMSIFIMTNVGILVGVTVMILLSIFEGHIKVT</sequence>
<evidence type="ECO:0000256" key="8">
    <source>
        <dbReference type="ARBA" id="ARBA00042541"/>
    </source>
</evidence>
<dbReference type="Proteomes" id="UP001347796">
    <property type="component" value="Unassembled WGS sequence"/>
</dbReference>
<gene>
    <name evidence="15" type="ORF">SNE40_010936</name>
</gene>
<feature type="signal peptide" evidence="12">
    <location>
        <begin position="1"/>
        <end position="21"/>
    </location>
</feature>